<dbReference type="Pfam" id="PF12937">
    <property type="entry name" value="F-box-like"/>
    <property type="match status" value="1"/>
</dbReference>
<evidence type="ECO:0000256" key="1">
    <source>
        <dbReference type="SAM" id="MobiDB-lite"/>
    </source>
</evidence>
<keyword evidence="4" id="KW-1185">Reference proteome</keyword>
<dbReference type="InterPro" id="IPR055290">
    <property type="entry name" value="At3g26010-like"/>
</dbReference>
<dbReference type="Gene3D" id="1.20.1280.50">
    <property type="match status" value="1"/>
</dbReference>
<dbReference type="Proteomes" id="UP001497516">
    <property type="component" value="Chromosome 2"/>
</dbReference>
<reference evidence="3 4" key="1">
    <citation type="submission" date="2024-04" db="EMBL/GenBank/DDBJ databases">
        <authorList>
            <person name="Fracassetti M."/>
        </authorList>
    </citation>
    <scope>NUCLEOTIDE SEQUENCE [LARGE SCALE GENOMIC DNA]</scope>
</reference>
<dbReference type="SUPFAM" id="SSF81383">
    <property type="entry name" value="F-box domain"/>
    <property type="match status" value="1"/>
</dbReference>
<dbReference type="Pfam" id="PF24750">
    <property type="entry name" value="b-prop_At3g26010-like"/>
    <property type="match status" value="1"/>
</dbReference>
<organism evidence="3 4">
    <name type="scientific">Linum trigynum</name>
    <dbReference type="NCBI Taxonomy" id="586398"/>
    <lineage>
        <taxon>Eukaryota</taxon>
        <taxon>Viridiplantae</taxon>
        <taxon>Streptophyta</taxon>
        <taxon>Embryophyta</taxon>
        <taxon>Tracheophyta</taxon>
        <taxon>Spermatophyta</taxon>
        <taxon>Magnoliopsida</taxon>
        <taxon>eudicotyledons</taxon>
        <taxon>Gunneridae</taxon>
        <taxon>Pentapetalae</taxon>
        <taxon>rosids</taxon>
        <taxon>fabids</taxon>
        <taxon>Malpighiales</taxon>
        <taxon>Linaceae</taxon>
        <taxon>Linum</taxon>
    </lineage>
</organism>
<evidence type="ECO:0000259" key="2">
    <source>
        <dbReference type="PROSITE" id="PS50181"/>
    </source>
</evidence>
<dbReference type="PROSITE" id="PS50181">
    <property type="entry name" value="FBOX"/>
    <property type="match status" value="1"/>
</dbReference>
<dbReference type="SMART" id="SM00256">
    <property type="entry name" value="FBOX"/>
    <property type="match status" value="1"/>
</dbReference>
<evidence type="ECO:0000313" key="3">
    <source>
        <dbReference type="EMBL" id="CAL1372891.1"/>
    </source>
</evidence>
<dbReference type="EMBL" id="OZ034815">
    <property type="protein sequence ID" value="CAL1372891.1"/>
    <property type="molecule type" value="Genomic_DNA"/>
</dbReference>
<protein>
    <recommendedName>
        <fullName evidence="2">F-box domain-containing protein</fullName>
    </recommendedName>
</protein>
<feature type="region of interest" description="Disordered" evidence="1">
    <location>
        <begin position="484"/>
        <end position="507"/>
    </location>
</feature>
<dbReference type="PANTHER" id="PTHR35546">
    <property type="entry name" value="F-BOX PROTEIN INTERACTION DOMAIN PROTEIN-RELATED"/>
    <property type="match status" value="1"/>
</dbReference>
<evidence type="ECO:0000313" key="4">
    <source>
        <dbReference type="Proteomes" id="UP001497516"/>
    </source>
</evidence>
<name>A0AAV2DG91_9ROSI</name>
<feature type="domain" description="F-box" evidence="2">
    <location>
        <begin position="45"/>
        <end position="91"/>
    </location>
</feature>
<dbReference type="InterPro" id="IPR056592">
    <property type="entry name" value="Beta-prop_At3g26010-like"/>
</dbReference>
<dbReference type="CDD" id="cd22157">
    <property type="entry name" value="F-box_AtFBW1-like"/>
    <property type="match status" value="1"/>
</dbReference>
<dbReference type="AlphaFoldDB" id="A0AAV2DG91"/>
<dbReference type="PANTHER" id="PTHR35546:SF128">
    <property type="entry name" value="F-BOX ASSOCIATED DOMAIN-CONTAINING PROTEIN"/>
    <property type="match status" value="1"/>
</dbReference>
<proteinExistence type="predicted"/>
<sequence>MGMAADENCSKGRKLISFTSDGRLLRCETGKRPKTRSNPLSPLLPLTMTQLQDDLLVEILARLPDARSAFRCRPICKRWRSLISDPLFRRRFLSHKQSESGGYSGGEQSLVLSSHDAQSVTMSFLPVPDDLRPYFSVLSSCEDLVLCGFDVSKKSGGDDQDESVRRMFFVCNPFTKQWVALPLAPAEKDRPFSTVSLVCQSDGKVRAFIDRFRVVCFSGSGYAPDVDLFCSESGEWTKYALNPNRGKRLQLREQLLTLNEECFLTTAWFNGKLHWQTIAGHKIYVWDPFRPDAPTTFMDGKLVDLDQVWISQGALYIVNFTQFLYVWRLGERDGDITGRKLYASVPLKACKFVGSNSEKYSHLKWKLHGVCALHPNDPDIVFLEFSHRELCTRPQLWTQRELCTHRVLFSLNIRTAELTFVAEQTSDAERWRVFHPRFTCWPSPIPNYEKLQGAFHGSYTRLVHSIESARARTSTTHCHFVEQLGRRPRKHSRSPSPQPLRNPAKKQKMVEGRGDQLVEVVHALQAIPDMDEQLMLDACDFFEDDDKKAAMFLALDGRFRKEWLLRKLCPKDSV</sequence>
<gene>
    <name evidence="3" type="ORF">LTRI10_LOCUS14857</name>
</gene>
<dbReference type="InterPro" id="IPR001810">
    <property type="entry name" value="F-box_dom"/>
</dbReference>
<accession>A0AAV2DG91</accession>
<dbReference type="InterPro" id="IPR036047">
    <property type="entry name" value="F-box-like_dom_sf"/>
</dbReference>